<dbReference type="GO" id="GO:0006355">
    <property type="term" value="P:regulation of DNA-templated transcription"/>
    <property type="evidence" value="ECO:0007669"/>
    <property type="project" value="InterPro"/>
</dbReference>
<sequence length="534" mass="60688">MMTDIWKETGRFLHVIQTHQVTMHRKLMKYLIFFILSALGVFLVLSSAIGAHLQADPQIAQALENQVTLTANQVSAEIEAYTGYGLQLSRELKRDIEGYLEAEGMSVSDLNDHPEQLINIQKLMYTELSTMIKLGRSSGVFALVNATVNTSLPDADLSRCGVYLRLANIGSGVTLNPEITLFRGNMILARENNLGLHSRWNMELCTEGIPGYQDLVNGVSKSEYYWISRMDLRNTWDDVILLLVPIYSDAGEFLGSCGIELNAAHFRQYPAIESSFGTMVSVFSPYQNNILRLDQGMTGNTEGTWLDNEESLSVVRKNANYYTYRTAEDEYYGLQKSLEIPGYDGQQWVLAVLIPRHSCDQYIYKHNIWIISVLSASLMILIIIAWQLSNKFVRPIVQSFQEIQKGRHPDENKYKFTELEELCSYLASKENGGEAGELPRDMEELLKHFADHVKTLTHAEYNIFQYYMNGYKVSQIPAAACISMSTVKKHNGNIYRKLGISSYEELMMYLDLFRRCGCIDQLQRHGGEDPRDTG</sequence>
<dbReference type="GO" id="GO:0003677">
    <property type="term" value="F:DNA binding"/>
    <property type="evidence" value="ECO:0007669"/>
    <property type="project" value="InterPro"/>
</dbReference>
<evidence type="ECO:0000313" key="4">
    <source>
        <dbReference type="Proteomes" id="UP001286174"/>
    </source>
</evidence>
<organism evidence="3 4">
    <name type="scientific">Grylomicrobium aquisgranensis</name>
    <dbReference type="NCBI Taxonomy" id="2926318"/>
    <lineage>
        <taxon>Bacteria</taxon>
        <taxon>Bacillati</taxon>
        <taxon>Bacillota</taxon>
        <taxon>Erysipelotrichia</taxon>
        <taxon>Erysipelotrichales</taxon>
        <taxon>Erysipelotrichaceae</taxon>
        <taxon>Grylomicrobium</taxon>
    </lineage>
</organism>
<accession>A0AB35U0U0</accession>
<proteinExistence type="predicted"/>
<keyword evidence="1" id="KW-0472">Membrane</keyword>
<evidence type="ECO:0000259" key="2">
    <source>
        <dbReference type="SMART" id="SM00421"/>
    </source>
</evidence>
<dbReference type="RefSeq" id="WP_370595716.1">
    <property type="nucleotide sequence ID" value="NZ_JALBUR010000006.1"/>
</dbReference>
<protein>
    <submittedName>
        <fullName evidence="3">Helix-turn-helix transcriptional regulator</fullName>
    </submittedName>
</protein>
<keyword evidence="4" id="KW-1185">Reference proteome</keyword>
<dbReference type="SUPFAM" id="SSF46894">
    <property type="entry name" value="C-terminal effector domain of the bipartite response regulators"/>
    <property type="match status" value="1"/>
</dbReference>
<name>A0AB35U0U0_9FIRM</name>
<dbReference type="EMBL" id="JALBUR010000006">
    <property type="protein sequence ID" value="MDX8419228.1"/>
    <property type="molecule type" value="Genomic_DNA"/>
</dbReference>
<feature type="transmembrane region" description="Helical" evidence="1">
    <location>
        <begin position="30"/>
        <end position="53"/>
    </location>
</feature>
<dbReference type="InterPro" id="IPR000792">
    <property type="entry name" value="Tscrpt_reg_LuxR_C"/>
</dbReference>
<keyword evidence="1" id="KW-0812">Transmembrane</keyword>
<feature type="transmembrane region" description="Helical" evidence="1">
    <location>
        <begin position="368"/>
        <end position="388"/>
    </location>
</feature>
<dbReference type="Proteomes" id="UP001286174">
    <property type="component" value="Unassembled WGS sequence"/>
</dbReference>
<feature type="domain" description="HTH luxR-type" evidence="2">
    <location>
        <begin position="453"/>
        <end position="510"/>
    </location>
</feature>
<dbReference type="Gene3D" id="1.10.10.10">
    <property type="entry name" value="Winged helix-like DNA-binding domain superfamily/Winged helix DNA-binding domain"/>
    <property type="match status" value="1"/>
</dbReference>
<keyword evidence="1" id="KW-1133">Transmembrane helix</keyword>
<comment type="caution">
    <text evidence="3">The sequence shown here is derived from an EMBL/GenBank/DDBJ whole genome shotgun (WGS) entry which is preliminary data.</text>
</comment>
<dbReference type="AlphaFoldDB" id="A0AB35U0U0"/>
<evidence type="ECO:0000313" key="3">
    <source>
        <dbReference type="EMBL" id="MDX8419228.1"/>
    </source>
</evidence>
<dbReference type="Pfam" id="PF00196">
    <property type="entry name" value="GerE"/>
    <property type="match status" value="1"/>
</dbReference>
<reference evidence="3 4" key="1">
    <citation type="submission" date="2022-03" db="EMBL/GenBank/DDBJ databases">
        <title>Novel taxa within the pig intestine.</title>
        <authorList>
            <person name="Wylensek D."/>
            <person name="Bishof K."/>
            <person name="Afrizal A."/>
            <person name="Clavel T."/>
        </authorList>
    </citation>
    <scope>NUCLEOTIDE SEQUENCE [LARGE SCALE GENOMIC DNA]</scope>
    <source>
        <strain evidence="3 4">CLA-KB-P133</strain>
    </source>
</reference>
<dbReference type="InterPro" id="IPR016032">
    <property type="entry name" value="Sig_transdc_resp-reg_C-effctor"/>
</dbReference>
<evidence type="ECO:0000256" key="1">
    <source>
        <dbReference type="SAM" id="Phobius"/>
    </source>
</evidence>
<dbReference type="SMART" id="SM00421">
    <property type="entry name" value="HTH_LUXR"/>
    <property type="match status" value="1"/>
</dbReference>
<gene>
    <name evidence="3" type="ORF">MOZ60_03870</name>
</gene>
<dbReference type="InterPro" id="IPR036388">
    <property type="entry name" value="WH-like_DNA-bd_sf"/>
</dbReference>